<protein>
    <submittedName>
        <fullName evidence="1">Uncharacterized protein</fullName>
    </submittedName>
</protein>
<organism evidence="1 2">
    <name type="scientific">Solanum bulbocastanum</name>
    <name type="common">Wild potato</name>
    <dbReference type="NCBI Taxonomy" id="147425"/>
    <lineage>
        <taxon>Eukaryota</taxon>
        <taxon>Viridiplantae</taxon>
        <taxon>Streptophyta</taxon>
        <taxon>Embryophyta</taxon>
        <taxon>Tracheophyta</taxon>
        <taxon>Spermatophyta</taxon>
        <taxon>Magnoliopsida</taxon>
        <taxon>eudicotyledons</taxon>
        <taxon>Gunneridae</taxon>
        <taxon>Pentapetalae</taxon>
        <taxon>asterids</taxon>
        <taxon>lamiids</taxon>
        <taxon>Solanales</taxon>
        <taxon>Solanaceae</taxon>
        <taxon>Solanoideae</taxon>
        <taxon>Solaneae</taxon>
        <taxon>Solanum</taxon>
    </lineage>
</organism>
<evidence type="ECO:0000313" key="1">
    <source>
        <dbReference type="EMBL" id="KAK6780507.1"/>
    </source>
</evidence>
<accession>A0AAN8Y606</accession>
<evidence type="ECO:0000313" key="2">
    <source>
        <dbReference type="Proteomes" id="UP001371456"/>
    </source>
</evidence>
<dbReference type="AlphaFoldDB" id="A0AAN8Y606"/>
<dbReference type="EMBL" id="JBANQN010000009">
    <property type="protein sequence ID" value="KAK6780507.1"/>
    <property type="molecule type" value="Genomic_DNA"/>
</dbReference>
<dbReference type="Proteomes" id="UP001371456">
    <property type="component" value="Unassembled WGS sequence"/>
</dbReference>
<comment type="caution">
    <text evidence="1">The sequence shown here is derived from an EMBL/GenBank/DDBJ whole genome shotgun (WGS) entry which is preliminary data.</text>
</comment>
<gene>
    <name evidence="1" type="ORF">RDI58_022691</name>
</gene>
<name>A0AAN8Y606_SOLBU</name>
<keyword evidence="2" id="KW-1185">Reference proteome</keyword>
<sequence length="85" mass="9892">MLLLMNLIPRVGELGGNFQEKMAENGIEEMLDHLRRVMSGDKDEDEDKNDILNKHPYLLFLIVLVELKMKKIFLDELKASKFTQS</sequence>
<proteinExistence type="predicted"/>
<reference evidence="1 2" key="1">
    <citation type="submission" date="2024-02" db="EMBL/GenBank/DDBJ databases">
        <title>de novo genome assembly of Solanum bulbocastanum strain 11H21.</title>
        <authorList>
            <person name="Hosaka A.J."/>
        </authorList>
    </citation>
    <scope>NUCLEOTIDE SEQUENCE [LARGE SCALE GENOMIC DNA]</scope>
    <source>
        <tissue evidence="1">Young leaves</tissue>
    </source>
</reference>